<comment type="similarity">
    <text evidence="6">Belongs to the MIP/aquaporin (TC 1.A.8) family.</text>
</comment>
<dbReference type="GO" id="GO:0016020">
    <property type="term" value="C:membrane"/>
    <property type="evidence" value="ECO:0007669"/>
    <property type="project" value="UniProtKB-SubCell"/>
</dbReference>
<gene>
    <name evidence="8" type="ORF">SAMN05421770_103458</name>
</gene>
<keyword evidence="4 7" id="KW-1133">Transmembrane helix</keyword>
<comment type="subcellular location">
    <subcellularLocation>
        <location evidence="1">Membrane</location>
        <topology evidence="1">Multi-pass membrane protein</topology>
    </subcellularLocation>
</comment>
<evidence type="ECO:0000256" key="3">
    <source>
        <dbReference type="ARBA" id="ARBA00022692"/>
    </source>
</evidence>
<dbReference type="EMBL" id="FZOU01000003">
    <property type="protein sequence ID" value="SNT01349.1"/>
    <property type="molecule type" value="Genomic_DNA"/>
</dbReference>
<dbReference type="InterPro" id="IPR022357">
    <property type="entry name" value="MIP_CS"/>
</dbReference>
<dbReference type="PRINTS" id="PR00783">
    <property type="entry name" value="MINTRINSICP"/>
</dbReference>
<protein>
    <submittedName>
        <fullName evidence="8">Aquaporin Z</fullName>
    </submittedName>
</protein>
<evidence type="ECO:0000256" key="2">
    <source>
        <dbReference type="ARBA" id="ARBA00022448"/>
    </source>
</evidence>
<dbReference type="Proteomes" id="UP000198356">
    <property type="component" value="Unassembled WGS sequence"/>
</dbReference>
<dbReference type="Gene3D" id="1.20.1080.10">
    <property type="entry name" value="Glycerol uptake facilitator protein"/>
    <property type="match status" value="1"/>
</dbReference>
<evidence type="ECO:0000256" key="7">
    <source>
        <dbReference type="SAM" id="Phobius"/>
    </source>
</evidence>
<feature type="transmembrane region" description="Helical" evidence="7">
    <location>
        <begin position="93"/>
        <end position="114"/>
    </location>
</feature>
<dbReference type="InterPro" id="IPR034294">
    <property type="entry name" value="Aquaporin_transptr"/>
</dbReference>
<dbReference type="GO" id="GO:0015267">
    <property type="term" value="F:channel activity"/>
    <property type="evidence" value="ECO:0007669"/>
    <property type="project" value="InterPro"/>
</dbReference>
<feature type="transmembrane region" description="Helical" evidence="7">
    <location>
        <begin position="167"/>
        <end position="188"/>
    </location>
</feature>
<dbReference type="RefSeq" id="WP_089408546.1">
    <property type="nucleotide sequence ID" value="NZ_FZOU01000003.1"/>
</dbReference>
<dbReference type="SUPFAM" id="SSF81338">
    <property type="entry name" value="Aquaporin-like"/>
    <property type="match status" value="1"/>
</dbReference>
<dbReference type="AlphaFoldDB" id="A0A239J6F4"/>
<evidence type="ECO:0000256" key="5">
    <source>
        <dbReference type="ARBA" id="ARBA00023136"/>
    </source>
</evidence>
<keyword evidence="2 6" id="KW-0813">Transport</keyword>
<evidence type="ECO:0000256" key="6">
    <source>
        <dbReference type="RuleBase" id="RU000477"/>
    </source>
</evidence>
<feature type="transmembrane region" description="Helical" evidence="7">
    <location>
        <begin position="208"/>
        <end position="227"/>
    </location>
</feature>
<dbReference type="InterPro" id="IPR000425">
    <property type="entry name" value="MIP"/>
</dbReference>
<keyword evidence="9" id="KW-1185">Reference proteome</keyword>
<dbReference type="PANTHER" id="PTHR45724">
    <property type="entry name" value="AQUAPORIN NIP2-1"/>
    <property type="match status" value="1"/>
</dbReference>
<keyword evidence="5 7" id="KW-0472">Membrane</keyword>
<organism evidence="8 9">
    <name type="scientific">Granulicella rosea</name>
    <dbReference type="NCBI Taxonomy" id="474952"/>
    <lineage>
        <taxon>Bacteria</taxon>
        <taxon>Pseudomonadati</taxon>
        <taxon>Acidobacteriota</taxon>
        <taxon>Terriglobia</taxon>
        <taxon>Terriglobales</taxon>
        <taxon>Acidobacteriaceae</taxon>
        <taxon>Granulicella</taxon>
    </lineage>
</organism>
<name>A0A239J6F4_9BACT</name>
<feature type="transmembrane region" description="Helical" evidence="7">
    <location>
        <begin position="45"/>
        <end position="62"/>
    </location>
</feature>
<dbReference type="PROSITE" id="PS00221">
    <property type="entry name" value="MIP"/>
    <property type="match status" value="1"/>
</dbReference>
<dbReference type="Pfam" id="PF00230">
    <property type="entry name" value="MIP"/>
    <property type="match status" value="1"/>
</dbReference>
<dbReference type="InterPro" id="IPR023271">
    <property type="entry name" value="Aquaporin-like"/>
</dbReference>
<proteinExistence type="inferred from homology"/>
<feature type="transmembrane region" description="Helical" evidence="7">
    <location>
        <begin position="12"/>
        <end position="33"/>
    </location>
</feature>
<evidence type="ECO:0000256" key="4">
    <source>
        <dbReference type="ARBA" id="ARBA00022989"/>
    </source>
</evidence>
<evidence type="ECO:0000256" key="1">
    <source>
        <dbReference type="ARBA" id="ARBA00004141"/>
    </source>
</evidence>
<keyword evidence="3 6" id="KW-0812">Transmembrane</keyword>
<accession>A0A239J6F4</accession>
<sequence>MRKHWPLYLMEAAELAAFMLSACLFTVLLYHPASPALHWIPDATLRRACMGIAMGATAVAIIKSPWGKRSGAQFNPAITLTFLRLGKIGPVDAVCYIAAHFAGGILGVGLSAMLAGRALAVPEVNYAVTVPGPWGTGAAFAAELFMAALLMAVVLTTSNRPRLAPYTTYMVGTLIFGYILVFAPVSGFSINPARTVGSAIFAQLWTAVWIYFAAPVLGMLTSAELYLRLTEPRPRPYFTHRHLQQKPTV</sequence>
<evidence type="ECO:0000313" key="9">
    <source>
        <dbReference type="Proteomes" id="UP000198356"/>
    </source>
</evidence>
<dbReference type="PANTHER" id="PTHR45724:SF13">
    <property type="entry name" value="AQUAPORIN NIP1-1-RELATED"/>
    <property type="match status" value="1"/>
</dbReference>
<feature type="transmembrane region" description="Helical" evidence="7">
    <location>
        <begin position="134"/>
        <end position="155"/>
    </location>
</feature>
<evidence type="ECO:0000313" key="8">
    <source>
        <dbReference type="EMBL" id="SNT01349.1"/>
    </source>
</evidence>
<reference evidence="8 9" key="1">
    <citation type="submission" date="2017-06" db="EMBL/GenBank/DDBJ databases">
        <authorList>
            <person name="Kim H.J."/>
            <person name="Triplett B.A."/>
        </authorList>
    </citation>
    <scope>NUCLEOTIDE SEQUENCE [LARGE SCALE GENOMIC DNA]</scope>
    <source>
        <strain evidence="8 9">DSM 18704</strain>
    </source>
</reference>
<dbReference type="OrthoDB" id="9807293at2"/>